<dbReference type="PANTHER" id="PTHR37305:SF1">
    <property type="entry name" value="MEMBRANE PROTEIN"/>
    <property type="match status" value="1"/>
</dbReference>
<protein>
    <submittedName>
        <fullName evidence="2">ABC-2 family transporter protein</fullName>
    </submittedName>
</protein>
<feature type="transmembrane region" description="Helical" evidence="1">
    <location>
        <begin position="143"/>
        <end position="162"/>
    </location>
</feature>
<evidence type="ECO:0000313" key="2">
    <source>
        <dbReference type="EMBL" id="OAA87543.1"/>
    </source>
</evidence>
<dbReference type="PANTHER" id="PTHR37305">
    <property type="entry name" value="INTEGRAL MEMBRANE PROTEIN-RELATED"/>
    <property type="match status" value="1"/>
</dbReference>
<evidence type="ECO:0000256" key="1">
    <source>
        <dbReference type="SAM" id="Phobius"/>
    </source>
</evidence>
<dbReference type="Pfam" id="PF12730">
    <property type="entry name" value="ABC2_membrane_4"/>
    <property type="match status" value="1"/>
</dbReference>
<feature type="transmembrane region" description="Helical" evidence="1">
    <location>
        <begin position="16"/>
        <end position="35"/>
    </location>
</feature>
<dbReference type="Proteomes" id="UP000093694">
    <property type="component" value="Unassembled WGS sequence"/>
</dbReference>
<reference evidence="2 4" key="1">
    <citation type="journal article" date="2015" name="Biotechnol. Bioeng.">
        <title>Genome sequence and phenotypic characterization of Caulobacter segnis.</title>
        <authorList>
            <person name="Patel S."/>
            <person name="Fletcher B."/>
            <person name="Scott D.C."/>
            <person name="Ely B."/>
        </authorList>
    </citation>
    <scope>NUCLEOTIDE SEQUENCE [LARGE SCALE GENOMIC DNA]</scope>
    <source>
        <strain evidence="2 4">PS02</strain>
    </source>
</reference>
<keyword evidence="1" id="KW-0812">Transmembrane</keyword>
<name>A0A168PBQ4_9CLOT</name>
<dbReference type="EMBL" id="LROR01000033">
    <property type="protein sequence ID" value="OBR96443.1"/>
    <property type="molecule type" value="Genomic_DNA"/>
</dbReference>
<accession>A0A168PBQ4</accession>
<feature type="transmembrane region" description="Helical" evidence="1">
    <location>
        <begin position="101"/>
        <end position="123"/>
    </location>
</feature>
<dbReference type="RefSeq" id="WP_063602366.1">
    <property type="nucleotide sequence ID" value="NZ_LITQ01000040.1"/>
</dbReference>
<proteinExistence type="predicted"/>
<gene>
    <name evidence="3" type="ORF">CLCOS_08810</name>
    <name evidence="2" type="ORF">WX73_02725</name>
</gene>
<dbReference type="Proteomes" id="UP000077384">
    <property type="component" value="Unassembled WGS sequence"/>
</dbReference>
<evidence type="ECO:0000313" key="3">
    <source>
        <dbReference type="EMBL" id="OBR96443.1"/>
    </source>
</evidence>
<dbReference type="AlphaFoldDB" id="A0A168PBQ4"/>
<evidence type="ECO:0000313" key="4">
    <source>
        <dbReference type="Proteomes" id="UP000077384"/>
    </source>
</evidence>
<organism evidence="2 4">
    <name type="scientific">Clostridium coskatii</name>
    <dbReference type="NCBI Taxonomy" id="1705578"/>
    <lineage>
        <taxon>Bacteria</taxon>
        <taxon>Bacillati</taxon>
        <taxon>Bacillota</taxon>
        <taxon>Clostridia</taxon>
        <taxon>Eubacteriales</taxon>
        <taxon>Clostridiaceae</taxon>
        <taxon>Clostridium</taxon>
    </lineage>
</organism>
<sequence>MLNMIYSEFFKLKKTCIAPLILIGGTIMTILMFTARHITEVNMSFEKYAYNIEQTNFIMLFIVLFSIISAYVFSREFTDKTANVLYAYPASKVKIFMSKLVVIYILIFLTYVIEIISIPLSYYFLNGNLPEVNVITKDLKANILSMLFQFLLVPIPVLIANLSRNIIMPMTYGILGFILSCLLRTQSFSYCAKYIPLLSPWLSVDYFYSNAHVDLDYRVDLNYITISSVLCFIFFISISIYEFNKKDIN</sequence>
<keyword evidence="1" id="KW-1133">Transmembrane helix</keyword>
<feature type="transmembrane region" description="Helical" evidence="1">
    <location>
        <begin position="55"/>
        <end position="73"/>
    </location>
</feature>
<evidence type="ECO:0000313" key="5">
    <source>
        <dbReference type="Proteomes" id="UP000093694"/>
    </source>
</evidence>
<feature type="transmembrane region" description="Helical" evidence="1">
    <location>
        <begin position="223"/>
        <end position="243"/>
    </location>
</feature>
<keyword evidence="5" id="KW-1185">Reference proteome</keyword>
<comment type="caution">
    <text evidence="2">The sequence shown here is derived from an EMBL/GenBank/DDBJ whole genome shotgun (WGS) entry which is preliminary data.</text>
</comment>
<dbReference type="EMBL" id="LITQ01000040">
    <property type="protein sequence ID" value="OAA87543.1"/>
    <property type="molecule type" value="Genomic_DNA"/>
</dbReference>
<feature type="transmembrane region" description="Helical" evidence="1">
    <location>
        <begin position="174"/>
        <end position="195"/>
    </location>
</feature>
<keyword evidence="1" id="KW-0472">Membrane</keyword>
<dbReference type="PATRIC" id="fig|1705578.3.peg.2999"/>
<reference evidence="3 5" key="2">
    <citation type="journal article" date="2016" name="Front. Microbiol.">
        <title>Industrial Acetogenic Biocatalysts: A Comparative Metabolic and Genomic Analysis.</title>
        <authorList>
            <person name="Bengelsdorf F."/>
            <person name="Poehlein A."/>
            <person name="Sonja S."/>
            <person name="Erz C."/>
            <person name="Hummel T."/>
            <person name="Hoffmeister S."/>
            <person name="Daniel R."/>
            <person name="Durre P."/>
        </authorList>
    </citation>
    <scope>NUCLEOTIDE SEQUENCE [LARGE SCALE GENOMIC DNA]</scope>
    <source>
        <strain evidence="3 5">PTA-10522</strain>
    </source>
</reference>